<proteinExistence type="predicted"/>
<keyword evidence="2" id="KW-1185">Reference proteome</keyword>
<sequence>CKKLQTQRPASGYPCSHLDCLSDPTPAAPSPVPPHPALPPGLPQLSHLALDQTRVSDAGLAEFLRSEPSALTHLSLNRTGVTESTLCLLPLHAPQLRVLSVKQTGISDCSVLRQLCSLHTLHLDGTSVSESSLAALASHPGLSTLTLSGVQSVDSNRALQLLSGLPLVQLTLPSRHTVTDAGLASLCHLDRLVELDLTDYTHISDEGLQHLPRLCRLRRLALCNTLVTDGGLQHVQGLQHLEELCLDRTNVSSLGVAQCITRLPHLQVLSLASTPVGDSVARLGIAR</sequence>
<dbReference type="GeneTree" id="ENSGT00400000022514"/>
<dbReference type="AlphaFoldDB" id="A0A8D0HB00"/>
<dbReference type="GO" id="GO:0019005">
    <property type="term" value="C:SCF ubiquitin ligase complex"/>
    <property type="evidence" value="ECO:0007669"/>
    <property type="project" value="TreeGrafter"/>
</dbReference>
<dbReference type="PANTHER" id="PTHR13318:SF190">
    <property type="entry name" value="PARTNER OF PAIRED, ISOFORM B"/>
    <property type="match status" value="1"/>
</dbReference>
<name>A0A8D0HB00_SPHPU</name>
<dbReference type="OMA" id="HTRIHEM"/>
<dbReference type="InterPro" id="IPR032675">
    <property type="entry name" value="LRR_dom_sf"/>
</dbReference>
<evidence type="ECO:0000313" key="1">
    <source>
        <dbReference type="Ensembl" id="ENSSPUP00000017140.1"/>
    </source>
</evidence>
<evidence type="ECO:0000313" key="2">
    <source>
        <dbReference type="Proteomes" id="UP000694392"/>
    </source>
</evidence>
<dbReference type="Ensembl" id="ENSSPUT00000018261.1">
    <property type="protein sequence ID" value="ENSSPUP00000017140.1"/>
    <property type="gene ID" value="ENSSPUG00000013274.1"/>
</dbReference>
<dbReference type="GO" id="GO:0031146">
    <property type="term" value="P:SCF-dependent proteasomal ubiquitin-dependent protein catabolic process"/>
    <property type="evidence" value="ECO:0007669"/>
    <property type="project" value="TreeGrafter"/>
</dbReference>
<accession>A0A8D0HB00</accession>
<protein>
    <submittedName>
        <fullName evidence="1">Uncharacterized protein</fullName>
    </submittedName>
</protein>
<dbReference type="Gene3D" id="3.80.10.10">
    <property type="entry name" value="Ribonuclease Inhibitor"/>
    <property type="match status" value="2"/>
</dbReference>
<organism evidence="1 2">
    <name type="scientific">Sphenodon punctatus</name>
    <name type="common">Tuatara</name>
    <name type="synonym">Hatteria punctata</name>
    <dbReference type="NCBI Taxonomy" id="8508"/>
    <lineage>
        <taxon>Eukaryota</taxon>
        <taxon>Metazoa</taxon>
        <taxon>Chordata</taxon>
        <taxon>Craniata</taxon>
        <taxon>Vertebrata</taxon>
        <taxon>Euteleostomi</taxon>
        <taxon>Lepidosauria</taxon>
        <taxon>Sphenodontia</taxon>
        <taxon>Sphenodontidae</taxon>
        <taxon>Sphenodon</taxon>
    </lineage>
</organism>
<reference evidence="1" key="1">
    <citation type="submission" date="2025-08" db="UniProtKB">
        <authorList>
            <consortium name="Ensembl"/>
        </authorList>
    </citation>
    <scope>IDENTIFICATION</scope>
</reference>
<dbReference type="SUPFAM" id="SSF52047">
    <property type="entry name" value="RNI-like"/>
    <property type="match status" value="1"/>
</dbReference>
<dbReference type="PANTHER" id="PTHR13318">
    <property type="entry name" value="PARTNER OF PAIRED, ISOFORM B-RELATED"/>
    <property type="match status" value="1"/>
</dbReference>
<reference evidence="1" key="2">
    <citation type="submission" date="2025-09" db="UniProtKB">
        <authorList>
            <consortium name="Ensembl"/>
        </authorList>
    </citation>
    <scope>IDENTIFICATION</scope>
</reference>
<dbReference type="Proteomes" id="UP000694392">
    <property type="component" value="Unplaced"/>
</dbReference>